<evidence type="ECO:0000256" key="2">
    <source>
        <dbReference type="ARBA" id="ARBA00009436"/>
    </source>
</evidence>
<dbReference type="PANTHER" id="PTHR12906:SF0">
    <property type="entry name" value="GEL COMPLEX SUBUNIT OPTI"/>
    <property type="match status" value="1"/>
</dbReference>
<dbReference type="HOGENOM" id="CLU_120704_0_0_1"/>
<dbReference type="ExpressionAtlas" id="B9HPG3">
    <property type="expression patterns" value="baseline and differential"/>
</dbReference>
<reference evidence="8" key="2">
    <citation type="submission" date="2017-07" db="EMBL/GenBank/DDBJ databases">
        <title>WGS assembly of Populus trichocarpa.</title>
        <authorList>
            <person name="Tuskan G."/>
            <person name="Difazio S."/>
            <person name="Jansson S."/>
            <person name="Bohlmann J."/>
            <person name="Grigoriev I."/>
            <person name="Hellsten U."/>
            <person name="Putnam N."/>
            <person name="Ralph S."/>
            <person name="Rombauts S."/>
            <person name="Salamov A."/>
            <person name="Schein J."/>
            <person name="Sterck L."/>
            <person name="Aerts A."/>
            <person name="Bhalerao R."/>
            <person name="Bhalerao R."/>
            <person name="Blaudez D."/>
            <person name="Boerjan W."/>
            <person name="Brun A."/>
            <person name="Brunner A."/>
            <person name="Busov V."/>
            <person name="Campbell M."/>
            <person name="Carlson J."/>
            <person name="Chalot M."/>
            <person name="Chapman J."/>
            <person name="Chen G."/>
            <person name="Cooper D."/>
            <person name="Coutinho P."/>
            <person name="Couturier J."/>
            <person name="Covert S."/>
            <person name="Cronk Q."/>
            <person name="Cunningham R."/>
            <person name="Davis J."/>
            <person name="Degroeve S."/>
            <person name="Dejardin A."/>
            <person name="Depamphilis C."/>
            <person name="Detter J."/>
            <person name="Dirks B."/>
            <person name="Dubchak I."/>
            <person name="Duplessis S."/>
            <person name="Ehlting J."/>
            <person name="Ellis B."/>
            <person name="Gendler K."/>
            <person name="Goodstein D."/>
            <person name="Gribskov M."/>
            <person name="Grimwood J."/>
            <person name="Groover A."/>
            <person name="Gunter L."/>
            <person name="Hamberger B."/>
            <person name="Heinze B."/>
            <person name="Helariutta Y."/>
            <person name="Henrissat B."/>
            <person name="Holligan D."/>
            <person name="Holt R."/>
            <person name="Huang W."/>
            <person name="Islam-Faridi N."/>
            <person name="Jones S."/>
            <person name="Jones-Rhoades M."/>
            <person name="Jorgensen R."/>
            <person name="Joshi C."/>
            <person name="Kangasjarvi J."/>
            <person name="Karlsson J."/>
            <person name="Kelleher C."/>
            <person name="Kirkpatrick R."/>
            <person name="Kirst M."/>
            <person name="Kohler A."/>
            <person name="Kalluri U."/>
            <person name="Larimer F."/>
            <person name="Leebens-Mack J."/>
            <person name="Leple J."/>
            <person name="Locascio P."/>
            <person name="Lou Y."/>
            <person name="Lucas S."/>
            <person name="Martin F."/>
            <person name="Montanini B."/>
            <person name="Napoli C."/>
            <person name="Nelson D."/>
            <person name="Nelson C."/>
            <person name="Nieminen K."/>
            <person name="Nilsson O."/>
            <person name="Pereda V."/>
            <person name="Peter G."/>
            <person name="Philippe R."/>
            <person name="Pilate G."/>
            <person name="Poliakov A."/>
            <person name="Razumovskaya J."/>
            <person name="Richardson P."/>
            <person name="Rinaldi C."/>
            <person name="Ritland K."/>
            <person name="Rouze P."/>
            <person name="Ryaboy D."/>
            <person name="Schmutz J."/>
            <person name="Schrader J."/>
            <person name="Segerman B."/>
            <person name="Shin H."/>
            <person name="Siddiqui A."/>
            <person name="Sterky F."/>
            <person name="Terry A."/>
            <person name="Tsai C."/>
            <person name="Uberbacher E."/>
            <person name="Unneberg P."/>
            <person name="Vahala J."/>
            <person name="Wall K."/>
            <person name="Wessler S."/>
            <person name="Yang G."/>
            <person name="Yin T."/>
            <person name="Douglas C."/>
            <person name="Marra M."/>
            <person name="Sandberg G."/>
            <person name="Van De Peer Y."/>
            <person name="Rokhsar D."/>
        </authorList>
    </citation>
    <scope>NUCLEOTIDE SEQUENCE</scope>
    <source>
        <strain evidence="8">Nisqually-1</strain>
    </source>
</reference>
<keyword evidence="3 7" id="KW-0812">Transmembrane</keyword>
<dbReference type="PANTHER" id="PTHR12906">
    <property type="entry name" value="PROTEIN C20ORF24 RAB5-INTERACTING PROTEIN"/>
    <property type="match status" value="1"/>
</dbReference>
<evidence type="ECO:0000256" key="3">
    <source>
        <dbReference type="ARBA" id="ARBA00022692"/>
    </source>
</evidence>
<evidence type="ECO:0000256" key="6">
    <source>
        <dbReference type="ARBA" id="ARBA00023136"/>
    </source>
</evidence>
<proteinExistence type="inferred from homology"/>
<sequence length="195" mass="21828">MISKFLKKGSKRKLKNKIKIIVKLKEHVQRAGKAYALSLSLTSPPATQPIFSFSFPCRSKKTMKEGKSAAKLNNSNNQQQHQHQNGHFSPSKFAKLLDPEASWDKDQLGDVLHWIRQVVALVCGILWGTIPLVGGIWIGLFLLISSGIIYGYYAMILKIDEDDFGGHSALLQEGLFASITLFLLSWILVYSLAHF</sequence>
<comment type="similarity">
    <text evidence="2">Belongs to the EMC6 family.</text>
</comment>
<dbReference type="STRING" id="3694.B9HPG3"/>
<organism evidence="8 9">
    <name type="scientific">Populus trichocarpa</name>
    <name type="common">Western balsam poplar</name>
    <name type="synonym">Populus balsamifera subsp. trichocarpa</name>
    <dbReference type="NCBI Taxonomy" id="3694"/>
    <lineage>
        <taxon>Eukaryota</taxon>
        <taxon>Viridiplantae</taxon>
        <taxon>Streptophyta</taxon>
        <taxon>Embryophyta</taxon>
        <taxon>Tracheophyta</taxon>
        <taxon>Spermatophyta</taxon>
        <taxon>Magnoliopsida</taxon>
        <taxon>eudicotyledons</taxon>
        <taxon>Gunneridae</taxon>
        <taxon>Pentapetalae</taxon>
        <taxon>rosids</taxon>
        <taxon>fabids</taxon>
        <taxon>Malpighiales</taxon>
        <taxon>Salicaceae</taxon>
        <taxon>Saliceae</taxon>
        <taxon>Populus</taxon>
    </lineage>
</organism>
<dbReference type="AlphaFoldDB" id="B9HPG3"/>
<keyword evidence="4" id="KW-0256">Endoplasmic reticulum</keyword>
<keyword evidence="9" id="KW-1185">Reference proteome</keyword>
<name>B9HPG3_POPTR</name>
<dbReference type="OrthoDB" id="286395at2759"/>
<evidence type="ECO:0000313" key="9">
    <source>
        <dbReference type="Proteomes" id="UP000006729"/>
    </source>
</evidence>
<dbReference type="EMBL" id="CM009298">
    <property type="protein sequence ID" value="RQO95508.1"/>
    <property type="molecule type" value="Genomic_DNA"/>
</dbReference>
<keyword evidence="5 7" id="KW-1133">Transmembrane helix</keyword>
<dbReference type="InterPro" id="IPR029008">
    <property type="entry name" value="EMC6-like"/>
</dbReference>
<evidence type="ECO:0008006" key="10">
    <source>
        <dbReference type="Google" id="ProtNLM"/>
    </source>
</evidence>
<dbReference type="Proteomes" id="UP000006729">
    <property type="component" value="Chromosome 9"/>
</dbReference>
<dbReference type="InParanoid" id="B9HPG3"/>
<evidence type="ECO:0000256" key="7">
    <source>
        <dbReference type="SAM" id="Phobius"/>
    </source>
</evidence>
<protein>
    <recommendedName>
        <fullName evidence="10">Rab5-interacting family protein</fullName>
    </recommendedName>
</protein>
<gene>
    <name evidence="8" type="ORF">POPTR_009G032100</name>
</gene>
<reference evidence="8 9" key="1">
    <citation type="journal article" date="2006" name="Science">
        <title>The genome of black cottonwood, Populus trichocarpa (Torr. &amp; Gray).</title>
        <authorList>
            <person name="Tuskan G.A."/>
            <person name="Difazio S."/>
            <person name="Jansson S."/>
            <person name="Bohlmann J."/>
            <person name="Grigoriev I."/>
            <person name="Hellsten U."/>
            <person name="Putnam N."/>
            <person name="Ralph S."/>
            <person name="Rombauts S."/>
            <person name="Salamov A."/>
            <person name="Schein J."/>
            <person name="Sterck L."/>
            <person name="Aerts A."/>
            <person name="Bhalerao R.R."/>
            <person name="Bhalerao R.P."/>
            <person name="Blaudez D."/>
            <person name="Boerjan W."/>
            <person name="Brun A."/>
            <person name="Brunner A."/>
            <person name="Busov V."/>
            <person name="Campbell M."/>
            <person name="Carlson J."/>
            <person name="Chalot M."/>
            <person name="Chapman J."/>
            <person name="Chen G.L."/>
            <person name="Cooper D."/>
            <person name="Coutinho P.M."/>
            <person name="Couturier J."/>
            <person name="Covert S."/>
            <person name="Cronk Q."/>
            <person name="Cunningham R."/>
            <person name="Davis J."/>
            <person name="Degroeve S."/>
            <person name="Dejardin A."/>
            <person name="Depamphilis C."/>
            <person name="Detter J."/>
            <person name="Dirks B."/>
            <person name="Dubchak I."/>
            <person name="Duplessis S."/>
            <person name="Ehlting J."/>
            <person name="Ellis B."/>
            <person name="Gendler K."/>
            <person name="Goodstein D."/>
            <person name="Gribskov M."/>
            <person name="Grimwood J."/>
            <person name="Groover A."/>
            <person name="Gunter L."/>
            <person name="Hamberger B."/>
            <person name="Heinze B."/>
            <person name="Helariutta Y."/>
            <person name="Henrissat B."/>
            <person name="Holligan D."/>
            <person name="Holt R."/>
            <person name="Huang W."/>
            <person name="Islam-Faridi N."/>
            <person name="Jones S."/>
            <person name="Jones-Rhoades M."/>
            <person name="Jorgensen R."/>
            <person name="Joshi C."/>
            <person name="Kangasjarvi J."/>
            <person name="Karlsson J."/>
            <person name="Kelleher C."/>
            <person name="Kirkpatrick R."/>
            <person name="Kirst M."/>
            <person name="Kohler A."/>
            <person name="Kalluri U."/>
            <person name="Larimer F."/>
            <person name="Leebens-Mack J."/>
            <person name="Leple J.C."/>
            <person name="Locascio P."/>
            <person name="Lou Y."/>
            <person name="Lucas S."/>
            <person name="Martin F."/>
            <person name="Montanini B."/>
            <person name="Napoli C."/>
            <person name="Nelson D.R."/>
            <person name="Nelson C."/>
            <person name="Nieminen K."/>
            <person name="Nilsson O."/>
            <person name="Pereda V."/>
            <person name="Peter G."/>
            <person name="Philippe R."/>
            <person name="Pilate G."/>
            <person name="Poliakov A."/>
            <person name="Razumovskaya J."/>
            <person name="Richardson P."/>
            <person name="Rinaldi C."/>
            <person name="Ritland K."/>
            <person name="Rouze P."/>
            <person name="Ryaboy D."/>
            <person name="Schmutz J."/>
            <person name="Schrader J."/>
            <person name="Segerman B."/>
            <person name="Shin H."/>
            <person name="Siddiqui A."/>
            <person name="Sterky F."/>
            <person name="Terry A."/>
            <person name="Tsai C.J."/>
            <person name="Uberbacher E."/>
            <person name="Unneberg P."/>
            <person name="Vahala J."/>
            <person name="Wall K."/>
            <person name="Wessler S."/>
            <person name="Yang G."/>
            <person name="Yin T."/>
            <person name="Douglas C."/>
            <person name="Marra M."/>
            <person name="Sandberg G."/>
            <person name="Van de Peer Y."/>
            <person name="Rokhsar D."/>
        </authorList>
    </citation>
    <scope>NUCLEOTIDE SEQUENCE [LARGE SCALE GENOMIC DNA]</scope>
    <source>
        <strain evidence="9">cv. Nisqually</strain>
        <strain evidence="8">Nisqually-1</strain>
    </source>
</reference>
<dbReference type="GO" id="GO:0005739">
    <property type="term" value="C:mitochondrion"/>
    <property type="evidence" value="ECO:0007669"/>
    <property type="project" value="GOC"/>
</dbReference>
<dbReference type="InterPro" id="IPR010742">
    <property type="entry name" value="RCAF1"/>
</dbReference>
<feature type="transmembrane region" description="Helical" evidence="7">
    <location>
        <begin position="136"/>
        <end position="153"/>
    </location>
</feature>
<dbReference type="GO" id="GO:0005789">
    <property type="term" value="C:endoplasmic reticulum membrane"/>
    <property type="evidence" value="ECO:0007669"/>
    <property type="project" value="UniProtKB-SubCell"/>
</dbReference>
<evidence type="ECO:0000256" key="4">
    <source>
        <dbReference type="ARBA" id="ARBA00022824"/>
    </source>
</evidence>
<dbReference type="eggNOG" id="KOG3415">
    <property type="taxonomic scope" value="Eukaryota"/>
</dbReference>
<comment type="subcellular location">
    <subcellularLocation>
        <location evidence="1">Endoplasmic reticulum membrane</location>
        <topology evidence="1">Multi-pass membrane protein</topology>
    </subcellularLocation>
</comment>
<evidence type="ECO:0000256" key="5">
    <source>
        <dbReference type="ARBA" id="ARBA00022989"/>
    </source>
</evidence>
<evidence type="ECO:0000313" key="8">
    <source>
        <dbReference type="EMBL" id="PNT19323.1"/>
    </source>
</evidence>
<feature type="transmembrane region" description="Helical" evidence="7">
    <location>
        <begin position="174"/>
        <end position="193"/>
    </location>
</feature>
<dbReference type="GO" id="GO:0097250">
    <property type="term" value="P:mitochondrial respirasome assembly"/>
    <property type="evidence" value="ECO:0007669"/>
    <property type="project" value="InterPro"/>
</dbReference>
<accession>B9HPG3</accession>
<dbReference type="EMBL" id="CM009298">
    <property type="protein sequence ID" value="RQO95509.1"/>
    <property type="molecule type" value="Genomic_DNA"/>
</dbReference>
<dbReference type="FunCoup" id="B9HPG3">
    <property type="interactions" value="3700"/>
</dbReference>
<dbReference type="EMBL" id="CM009298">
    <property type="protein sequence ID" value="PNT19323.1"/>
    <property type="molecule type" value="Genomic_DNA"/>
</dbReference>
<dbReference type="KEGG" id="pop:7481532"/>
<keyword evidence="6 7" id="KW-0472">Membrane</keyword>
<dbReference type="Pfam" id="PF07019">
    <property type="entry name" value="EMC6"/>
    <property type="match status" value="1"/>
</dbReference>
<evidence type="ECO:0000256" key="1">
    <source>
        <dbReference type="ARBA" id="ARBA00004477"/>
    </source>
</evidence>